<dbReference type="InterPro" id="IPR013762">
    <property type="entry name" value="Integrase-like_cat_sf"/>
</dbReference>
<dbReference type="Gene3D" id="1.10.150.130">
    <property type="match status" value="1"/>
</dbReference>
<dbReference type="InterPro" id="IPR043502">
    <property type="entry name" value="DNA/RNA_pol_sf"/>
</dbReference>
<dbReference type="OrthoDB" id="6144476at2759"/>
<dbReference type="InterPro" id="IPR036397">
    <property type="entry name" value="RNaseH_sf"/>
</dbReference>
<proteinExistence type="predicted"/>
<organism evidence="4 5">
    <name type="scientific">Mytilus edulis</name>
    <name type="common">Blue mussel</name>
    <dbReference type="NCBI Taxonomy" id="6550"/>
    <lineage>
        <taxon>Eukaryota</taxon>
        <taxon>Metazoa</taxon>
        <taxon>Spiralia</taxon>
        <taxon>Lophotrochozoa</taxon>
        <taxon>Mollusca</taxon>
        <taxon>Bivalvia</taxon>
        <taxon>Autobranchia</taxon>
        <taxon>Pteriomorphia</taxon>
        <taxon>Mytilida</taxon>
        <taxon>Mytiloidea</taxon>
        <taxon>Mytilidae</taxon>
        <taxon>Mytilinae</taxon>
        <taxon>Mytilus</taxon>
    </lineage>
</organism>
<dbReference type="SUPFAM" id="SSF47823">
    <property type="entry name" value="lambda integrase-like, N-terminal domain"/>
    <property type="match status" value="1"/>
</dbReference>
<dbReference type="SUPFAM" id="SSF56672">
    <property type="entry name" value="DNA/RNA polymerases"/>
    <property type="match status" value="1"/>
</dbReference>
<name>A0A8S3PPU2_MYTED</name>
<dbReference type="PROSITE" id="PS51898">
    <property type="entry name" value="TYR_RECOMBINASE"/>
    <property type="match status" value="1"/>
</dbReference>
<reference evidence="4" key="1">
    <citation type="submission" date="2021-03" db="EMBL/GenBank/DDBJ databases">
        <authorList>
            <person name="Bekaert M."/>
        </authorList>
    </citation>
    <scope>NUCLEOTIDE SEQUENCE</scope>
</reference>
<dbReference type="Pfam" id="PF00589">
    <property type="entry name" value="Phage_integrase"/>
    <property type="match status" value="1"/>
</dbReference>
<dbReference type="Gene3D" id="3.30.420.10">
    <property type="entry name" value="Ribonuclease H-like superfamily/Ribonuclease H"/>
    <property type="match status" value="1"/>
</dbReference>
<evidence type="ECO:0000313" key="5">
    <source>
        <dbReference type="Proteomes" id="UP000683360"/>
    </source>
</evidence>
<evidence type="ECO:0000256" key="2">
    <source>
        <dbReference type="ARBA" id="ARBA00023172"/>
    </source>
</evidence>
<dbReference type="InterPro" id="IPR002104">
    <property type="entry name" value="Integrase_catalytic"/>
</dbReference>
<keyword evidence="5" id="KW-1185">Reference proteome</keyword>
<dbReference type="CDD" id="cd09275">
    <property type="entry name" value="RNase_HI_RT_DIRS1"/>
    <property type="match status" value="1"/>
</dbReference>
<dbReference type="GO" id="GO:0006310">
    <property type="term" value="P:DNA recombination"/>
    <property type="evidence" value="ECO:0007669"/>
    <property type="project" value="UniProtKB-KW"/>
</dbReference>
<dbReference type="EMBL" id="CAJPWZ010000015">
    <property type="protein sequence ID" value="CAG2184679.1"/>
    <property type="molecule type" value="Genomic_DNA"/>
</dbReference>
<dbReference type="GO" id="GO:0015074">
    <property type="term" value="P:DNA integration"/>
    <property type="evidence" value="ECO:0007669"/>
    <property type="project" value="InterPro"/>
</dbReference>
<gene>
    <name evidence="4" type="ORF">MEDL_341</name>
</gene>
<dbReference type="PANTHER" id="PTHR35617:SF3">
    <property type="entry name" value="CORE-BINDING (CB) DOMAIN-CONTAINING PROTEIN"/>
    <property type="match status" value="1"/>
</dbReference>
<dbReference type="GO" id="GO:0003677">
    <property type="term" value="F:DNA binding"/>
    <property type="evidence" value="ECO:0007669"/>
    <property type="project" value="UniProtKB-KW"/>
</dbReference>
<dbReference type="InterPro" id="IPR010998">
    <property type="entry name" value="Integrase_recombinase_N"/>
</dbReference>
<dbReference type="InterPro" id="IPR011010">
    <property type="entry name" value="DNA_brk_join_enz"/>
</dbReference>
<accession>A0A8S3PPU2</accession>
<keyword evidence="2" id="KW-0233">DNA recombination</keyword>
<evidence type="ECO:0000259" key="3">
    <source>
        <dbReference type="PROSITE" id="PS51898"/>
    </source>
</evidence>
<protein>
    <recommendedName>
        <fullName evidence="3">Tyr recombinase domain-containing protein</fullName>
    </recommendedName>
</protein>
<evidence type="ECO:0000313" key="4">
    <source>
        <dbReference type="EMBL" id="CAG2184679.1"/>
    </source>
</evidence>
<dbReference type="Gene3D" id="1.10.443.10">
    <property type="entry name" value="Intergrase catalytic core"/>
    <property type="match status" value="1"/>
</dbReference>
<dbReference type="AlphaFoldDB" id="A0A8S3PPU2"/>
<sequence length="620" mass="70792">MNTQRVYEFIESLGFSINDEKSVIVPCQRITFLGYIIDSVKFKVFLPEDKVKKILDLSEFCLGKNVVTIKVIAQLVGLYNSARYGILLAPLFHRYLDIDKTRSLSKSNNDYDAEMVLSNNSKNEIFWWIQNVVKENGNPIRHEEDKIYLETDASHLGWGAVCGKSNTQGRWSPQESVLHINILELKAIYFALKSLCKDCHDIHIIIHTDSSTAVSYINNMGGSVTTLLEIFDGKDFTESRRRQGEESFINSTLLANTELVSKTFGNADRFSSGSTTMQRSVVSASQQRISSYEQKETFPDRMSCIRKSLINKGFSREATRVISYSWRKSTNKQYNLCWKKWCFWCTSKQVNPTAPSPMEIVNYLSQLFAESKSYSCINSHKSAICQTLVALGKQIFLKNYTISKFMKGVFNLRPPLPRYTFIWDVKEVLAYLSQLFPLTDLPLKELTLKCVALVALSTAHRAQTLIALDLSLMKCDNNIVTFNTRELFKTSRPKHMSPDVKIYSFHRKEICPVYTLKHYIIKTKHFRKSNKLFVSYKTFKNVTTSTIARWLRDVLTLAGIDVSKFKAHSYRSASTSAASRAGLSLAGILKTANWSSAGTFQKFYHKEIKKSANYTESVFS</sequence>
<keyword evidence="1" id="KW-0238">DNA-binding</keyword>
<dbReference type="Proteomes" id="UP000683360">
    <property type="component" value="Unassembled WGS sequence"/>
</dbReference>
<comment type="caution">
    <text evidence="4">The sequence shown here is derived from an EMBL/GenBank/DDBJ whole genome shotgun (WGS) entry which is preliminary data.</text>
</comment>
<dbReference type="PANTHER" id="PTHR35617">
    <property type="entry name" value="PHAGE_INTEGRASE DOMAIN-CONTAINING PROTEIN"/>
    <property type="match status" value="1"/>
</dbReference>
<evidence type="ECO:0000256" key="1">
    <source>
        <dbReference type="ARBA" id="ARBA00023125"/>
    </source>
</evidence>
<feature type="domain" description="Tyr recombinase" evidence="3">
    <location>
        <begin position="415"/>
        <end position="616"/>
    </location>
</feature>
<dbReference type="SUPFAM" id="SSF56349">
    <property type="entry name" value="DNA breaking-rejoining enzymes"/>
    <property type="match status" value="1"/>
</dbReference>